<protein>
    <submittedName>
        <fullName evidence="2">Desiccation/radiation resistance protein</fullName>
    </submittedName>
</protein>
<dbReference type="EMBL" id="BNAL01000007">
    <property type="protein sequence ID" value="GHF98903.1"/>
    <property type="molecule type" value="Genomic_DNA"/>
</dbReference>
<reference evidence="3" key="1">
    <citation type="journal article" date="2019" name="Int. J. Syst. Evol. Microbiol.">
        <title>The Global Catalogue of Microorganisms (GCM) 10K type strain sequencing project: providing services to taxonomists for standard genome sequencing and annotation.</title>
        <authorList>
            <consortium name="The Broad Institute Genomics Platform"/>
            <consortium name="The Broad Institute Genome Sequencing Center for Infectious Disease"/>
            <person name="Wu L."/>
            <person name="Ma J."/>
        </authorList>
    </citation>
    <scope>NUCLEOTIDE SEQUENCE [LARGE SCALE GENOMIC DNA]</scope>
    <source>
        <strain evidence="3">CGMCC 1.18439</strain>
    </source>
</reference>
<organism evidence="2 3">
    <name type="scientific">Deinococcus piscis</name>
    <dbReference type="NCBI Taxonomy" id="394230"/>
    <lineage>
        <taxon>Bacteria</taxon>
        <taxon>Thermotogati</taxon>
        <taxon>Deinococcota</taxon>
        <taxon>Deinococci</taxon>
        <taxon>Deinococcales</taxon>
        <taxon>Deinococcaceae</taxon>
        <taxon>Deinococcus</taxon>
    </lineage>
</organism>
<dbReference type="InterPro" id="IPR015943">
    <property type="entry name" value="WD40/YVTN_repeat-like_dom_sf"/>
</dbReference>
<dbReference type="SMART" id="SM00564">
    <property type="entry name" value="PQQ"/>
    <property type="match status" value="7"/>
</dbReference>
<comment type="caution">
    <text evidence="2">The sequence shown here is derived from an EMBL/GenBank/DDBJ whole genome shotgun (WGS) entry which is preliminary data.</text>
</comment>
<dbReference type="InterPro" id="IPR011047">
    <property type="entry name" value="Quinoprotein_ADH-like_sf"/>
</dbReference>
<dbReference type="InterPro" id="IPR018391">
    <property type="entry name" value="PQQ_b-propeller_rpt"/>
</dbReference>
<keyword evidence="3" id="KW-1185">Reference proteome</keyword>
<dbReference type="SUPFAM" id="SSF50998">
    <property type="entry name" value="Quinoprotein alcohol dehydrogenase-like"/>
    <property type="match status" value="1"/>
</dbReference>
<proteinExistence type="predicted"/>
<dbReference type="Proteomes" id="UP000632154">
    <property type="component" value="Unassembled WGS sequence"/>
</dbReference>
<accession>A0ABQ3K7N0</accession>
<dbReference type="PANTHER" id="PTHR44394">
    <property type="entry name" value="BETA-ALANINE-ACTIVATING ENZYME"/>
    <property type="match status" value="1"/>
</dbReference>
<evidence type="ECO:0000259" key="1">
    <source>
        <dbReference type="Pfam" id="PF13360"/>
    </source>
</evidence>
<dbReference type="Pfam" id="PF13360">
    <property type="entry name" value="PQQ_2"/>
    <property type="match status" value="1"/>
</dbReference>
<feature type="domain" description="Pyrrolo-quinoline quinone repeat" evidence="1">
    <location>
        <begin position="47"/>
        <end position="179"/>
    </location>
</feature>
<gene>
    <name evidence="2" type="ORF">GCM10017783_08650</name>
</gene>
<evidence type="ECO:0000313" key="3">
    <source>
        <dbReference type="Proteomes" id="UP000632154"/>
    </source>
</evidence>
<dbReference type="Gene3D" id="2.130.10.10">
    <property type="entry name" value="YVTN repeat-like/Quinoprotein amine dehydrogenase"/>
    <property type="match status" value="1"/>
</dbReference>
<sequence length="519" mass="54244">MLSGLWSVASAQSALSQQEPSWAASIGALSGAASVEGGAVVLGAERQVYRIGAAGQVQWQAPLGDIGRAFPLVRPDGSLLVAAYDDRLYALSAAGQPLWNTRLDGDIFASPALLPDGSAVVATAGGSLYRIGASGEVLWRQPLGAPSYSSPAVGQGGQIYLGSQTGKVFAFDQAGNALWTFQAGRSVFSSPALDAAGNLYFGSADRHLYSLTPQGQLRWKQALTGFVNASPIVTAREQVVVGSFGGELNAYRLDGTPAWSYPAGAAITVAATELWNGDLLVGDLSGVLHRVSAAGQAVSRQDLGERMDTPVTVADDGTWLLVVDGQLRAYAGGWPQAAGPWSSFRNTPQGWGRTLTETEQTALLIRRRQTAASLEAVQAMPPTPAPADPVPAPVLPELAGRPDLPAPSGTGIGQPRLIGGRVHLPLPALAAAYGLELRPLTGQPEQPAQAELVQGEQRWSVPAVLVGGVPYASIGDLGRQTGARIITSAQGLQVEWAGQTQFWPLDWVDLYANPLPRPF</sequence>
<name>A0ABQ3K7N0_9DEIO</name>
<dbReference type="InterPro" id="IPR052091">
    <property type="entry name" value="Beta-ala_Activ/Resist"/>
</dbReference>
<evidence type="ECO:0000313" key="2">
    <source>
        <dbReference type="EMBL" id="GHF98903.1"/>
    </source>
</evidence>
<dbReference type="InterPro" id="IPR002372">
    <property type="entry name" value="PQQ_rpt_dom"/>
</dbReference>
<dbReference type="PANTHER" id="PTHR44394:SF1">
    <property type="entry name" value="BETA-ALANINE-ACTIVATING ENZYME"/>
    <property type="match status" value="1"/>
</dbReference>